<dbReference type="GeneTree" id="ENSGT00940000161622"/>
<evidence type="ECO:0000313" key="3">
    <source>
        <dbReference type="Ensembl" id="ENSUMAP00000011665"/>
    </source>
</evidence>
<accession>A0A452TTU2</accession>
<gene>
    <name evidence="3" type="primary">SHISAL2B</name>
</gene>
<keyword evidence="2" id="KW-0472">Membrane</keyword>
<proteinExistence type="predicted"/>
<keyword evidence="2" id="KW-0812">Transmembrane</keyword>
<evidence type="ECO:0000256" key="2">
    <source>
        <dbReference type="SAM" id="Phobius"/>
    </source>
</evidence>
<feature type="region of interest" description="Disordered" evidence="1">
    <location>
        <begin position="101"/>
        <end position="124"/>
    </location>
</feature>
<organism evidence="3">
    <name type="scientific">Ursus maritimus</name>
    <name type="common">Polar bear</name>
    <name type="synonym">Thalarctos maritimus</name>
    <dbReference type="NCBI Taxonomy" id="29073"/>
    <lineage>
        <taxon>Eukaryota</taxon>
        <taxon>Metazoa</taxon>
        <taxon>Chordata</taxon>
        <taxon>Craniata</taxon>
        <taxon>Vertebrata</taxon>
        <taxon>Euteleostomi</taxon>
        <taxon>Mammalia</taxon>
        <taxon>Eutheria</taxon>
        <taxon>Laurasiatheria</taxon>
        <taxon>Carnivora</taxon>
        <taxon>Caniformia</taxon>
        <taxon>Ursidae</taxon>
        <taxon>Ursus</taxon>
    </lineage>
</organism>
<feature type="compositionally biased region" description="Polar residues" evidence="1">
    <location>
        <begin position="115"/>
        <end position="124"/>
    </location>
</feature>
<keyword evidence="2" id="KW-1133">Transmembrane helix</keyword>
<reference evidence="3" key="1">
    <citation type="submission" date="2019-03" db="UniProtKB">
        <authorList>
            <consortium name="Ensembl"/>
        </authorList>
    </citation>
    <scope>IDENTIFICATION</scope>
</reference>
<dbReference type="Ensembl" id="ENSUMAT00000013879.1">
    <property type="protein sequence ID" value="ENSUMAP00000011665.1"/>
    <property type="gene ID" value="ENSUMAG00000008760.1"/>
</dbReference>
<dbReference type="AlphaFoldDB" id="A0A452TTU2"/>
<feature type="transmembrane region" description="Helical" evidence="2">
    <location>
        <begin position="54"/>
        <end position="83"/>
    </location>
</feature>
<name>A0A452TTU2_URSMA</name>
<protein>
    <submittedName>
        <fullName evidence="3">Shisa like 2B</fullName>
    </submittedName>
</protein>
<evidence type="ECO:0000256" key="1">
    <source>
        <dbReference type="SAM" id="MobiDB-lite"/>
    </source>
</evidence>
<dbReference type="OMA" id="LEVLIMM"/>
<sequence length="151" mass="16154">IRRSNQYCTGILSGLLENSTVTPLQSLEVLIMMAAPPTETATLKSNSIGKVSGIIGALVGLGTAALVLLAFVVSVCVLCYLFLSTKPQRLDPGLKLQRLVASSTREGNSNRKTKAPNSNAASNSTIETSYEADDIIQDPKMDTTQIKTVYY</sequence>